<dbReference type="InterPro" id="IPR036412">
    <property type="entry name" value="HAD-like_sf"/>
</dbReference>
<evidence type="ECO:0000256" key="2">
    <source>
        <dbReference type="ARBA" id="ARBA00022833"/>
    </source>
</evidence>
<dbReference type="Gene3D" id="3.40.50.1000">
    <property type="entry name" value="HAD superfamily/HAD-like"/>
    <property type="match status" value="1"/>
</dbReference>
<dbReference type="Pfam" id="PF00172">
    <property type="entry name" value="Zn_clus"/>
    <property type="match status" value="1"/>
</dbReference>
<keyword evidence="8" id="KW-0378">Hydrolase</keyword>
<evidence type="ECO:0000313" key="8">
    <source>
        <dbReference type="EMBL" id="KJK61732.1"/>
    </source>
</evidence>
<dbReference type="NCBIfam" id="TIGR01509">
    <property type="entry name" value="HAD-SF-IA-v3"/>
    <property type="match status" value="1"/>
</dbReference>
<keyword evidence="5" id="KW-0804">Transcription</keyword>
<dbReference type="InterPro" id="IPR001138">
    <property type="entry name" value="Zn2Cys6_DnaBD"/>
</dbReference>
<evidence type="ECO:0000256" key="4">
    <source>
        <dbReference type="ARBA" id="ARBA00023125"/>
    </source>
</evidence>
<keyword evidence="4" id="KW-0238">DNA-binding</keyword>
<organism evidence="8 9">
    <name type="scientific">Aspergillus parasiticus (strain ATCC 56775 / NRRL 5862 / SRRC 143 / SU-1)</name>
    <dbReference type="NCBI Taxonomy" id="1403190"/>
    <lineage>
        <taxon>Eukaryota</taxon>
        <taxon>Fungi</taxon>
        <taxon>Dikarya</taxon>
        <taxon>Ascomycota</taxon>
        <taxon>Pezizomycotina</taxon>
        <taxon>Eurotiomycetes</taxon>
        <taxon>Eurotiomycetidae</taxon>
        <taxon>Eurotiales</taxon>
        <taxon>Aspergillaceae</taxon>
        <taxon>Aspergillus</taxon>
        <taxon>Aspergillus subgen. Circumdati</taxon>
    </lineage>
</organism>
<dbReference type="Pfam" id="PF13419">
    <property type="entry name" value="HAD_2"/>
    <property type="match status" value="1"/>
</dbReference>
<name>A0A0F0I534_ASPPU</name>
<keyword evidence="6" id="KW-0539">Nucleus</keyword>
<dbReference type="PANTHER" id="PTHR36206:SF4">
    <property type="entry name" value="HYPOTHETICAL CONSERVED PROTEIN (EUROFUNG)-RELATED"/>
    <property type="match status" value="1"/>
</dbReference>
<dbReference type="GO" id="GO:0016791">
    <property type="term" value="F:phosphatase activity"/>
    <property type="evidence" value="ECO:0007669"/>
    <property type="project" value="UniProtKB-ARBA"/>
</dbReference>
<evidence type="ECO:0000256" key="1">
    <source>
        <dbReference type="ARBA" id="ARBA00022723"/>
    </source>
</evidence>
<evidence type="ECO:0000256" key="3">
    <source>
        <dbReference type="ARBA" id="ARBA00023015"/>
    </source>
</evidence>
<dbReference type="SFLD" id="SFLDG01129">
    <property type="entry name" value="C1.5:_HAD__Beta-PGM__Phosphata"/>
    <property type="match status" value="1"/>
</dbReference>
<dbReference type="InterPro" id="IPR023214">
    <property type="entry name" value="HAD_sf"/>
</dbReference>
<keyword evidence="2" id="KW-0862">Zinc</keyword>
<feature type="domain" description="Zn(2)-C6 fungal-type" evidence="7">
    <location>
        <begin position="281"/>
        <end position="311"/>
    </location>
</feature>
<sequence>MAIPETAFPAIRACIFDMDGLLINSEDIITFSTNQLLKKYNRPPIDRSIRTQLMGIPDSTNSDTFHNWAKLPISREQFARESSENMRRHFPSCRPLPGAEKILSTLSQARSASSGDRIELALASSTKSRSYELKTSRPETKRLLGFFSPDRRVLGDDPRVRQGRGKPAPDIYLVALQSLNSTAAASGAKPILPHECLVFEDSVIGVEAGRRAGMRVVWVPHPDVAVEYQARQKEVLAGRVGIIEIGDEEQLGQLDDGWAESIPSLEHFDYEKYGIEIPPLRHIKCDETKPICLQCQQSGHKCEGYDNASQTQLRRRIEAVQNVSRRPPLSRDHRIILRPETREERRWADFFHAKTAVAFSGFFDSMLWSYLIPQISEGEPTIRHTVVAIGAIHARYQMAADQPLADPSSTTQFVLQQYNKAIRHLIDRMSTIDSQNWELTLTTCCLFACLEILRGNKTEALDHIDAGLKMLYQHEQKGGATGRATELYKELRRLYSKFNLEASFMGRSLYPLETTSQDVATSELALTNLSHARSYLDNLMNKGLAFIRSVDLDRKPRDSQLQQKLELEQLKLCYEFDNWLVGLNKLIQRMGPWIQQDDLRASLILKIYHHTSLIWVKTVLARDENVFDLYISDFDAVVSDAGKVIQLTVEIDKRTNNQSMFCLEGEVIGPLYYAAIKCRNPVIRRKAIDLLLRYGKIEGMWNARRYAAVANLVMEVEESACLGVVESEGDVDLHARVYESLQPEVMEKNPCQVLLLFKPDGVDSDFQQRMEFVHW</sequence>
<evidence type="ECO:0000259" key="7">
    <source>
        <dbReference type="Pfam" id="PF00172"/>
    </source>
</evidence>
<comment type="caution">
    <text evidence="8">The sequence shown here is derived from an EMBL/GenBank/DDBJ whole genome shotgun (WGS) entry which is preliminary data.</text>
</comment>
<dbReference type="InterPro" id="IPR006439">
    <property type="entry name" value="HAD-SF_hydro_IA"/>
</dbReference>
<dbReference type="AlphaFoldDB" id="A0A0F0I534"/>
<dbReference type="Gene3D" id="4.10.240.10">
    <property type="entry name" value="Zn(2)-C6 fungal-type DNA-binding domain"/>
    <property type="match status" value="1"/>
</dbReference>
<dbReference type="SUPFAM" id="SSF57701">
    <property type="entry name" value="Zn2/Cys6 DNA-binding domain"/>
    <property type="match status" value="1"/>
</dbReference>
<evidence type="ECO:0000256" key="5">
    <source>
        <dbReference type="ARBA" id="ARBA00023163"/>
    </source>
</evidence>
<dbReference type="GO" id="GO:0003677">
    <property type="term" value="F:DNA binding"/>
    <property type="evidence" value="ECO:0007669"/>
    <property type="project" value="UniProtKB-KW"/>
</dbReference>
<dbReference type="STRING" id="1403190.A0A0F0I534"/>
<dbReference type="Gene3D" id="1.10.150.240">
    <property type="entry name" value="Putative phosphatase, domain 2"/>
    <property type="match status" value="1"/>
</dbReference>
<dbReference type="GO" id="GO:0000981">
    <property type="term" value="F:DNA-binding transcription factor activity, RNA polymerase II-specific"/>
    <property type="evidence" value="ECO:0007669"/>
    <property type="project" value="InterPro"/>
</dbReference>
<proteinExistence type="predicted"/>
<keyword evidence="3" id="KW-0805">Transcription regulation</keyword>
<gene>
    <name evidence="8" type="ORF">P875_00086653</name>
</gene>
<dbReference type="InterPro" id="IPR036864">
    <property type="entry name" value="Zn2-C6_fun-type_DNA-bd_sf"/>
</dbReference>
<dbReference type="InterPro" id="IPR023198">
    <property type="entry name" value="PGP-like_dom2"/>
</dbReference>
<dbReference type="GO" id="GO:0008270">
    <property type="term" value="F:zinc ion binding"/>
    <property type="evidence" value="ECO:0007669"/>
    <property type="project" value="InterPro"/>
</dbReference>
<dbReference type="EMBL" id="JZEE01000660">
    <property type="protein sequence ID" value="KJK61732.1"/>
    <property type="molecule type" value="Genomic_DNA"/>
</dbReference>
<dbReference type="InterPro" id="IPR041492">
    <property type="entry name" value="HAD_2"/>
</dbReference>
<dbReference type="Proteomes" id="UP000033540">
    <property type="component" value="Unassembled WGS sequence"/>
</dbReference>
<protein>
    <submittedName>
        <fullName evidence="8">Haloacid dehalogenase-like hydrolase</fullName>
    </submittedName>
</protein>
<dbReference type="SUPFAM" id="SSF56784">
    <property type="entry name" value="HAD-like"/>
    <property type="match status" value="1"/>
</dbReference>
<reference evidence="8 9" key="1">
    <citation type="submission" date="2015-02" db="EMBL/GenBank/DDBJ databases">
        <title>Draft genome sequence of Aspergillus parasiticus SU-1.</title>
        <authorList>
            <person name="Yu J."/>
            <person name="Fedorova N."/>
            <person name="Yin Y."/>
            <person name="Losada L."/>
            <person name="Zafar N."/>
            <person name="Taujale R."/>
            <person name="Ehrlich K.C."/>
            <person name="Bhatnagar D."/>
            <person name="Cleveland T.E."/>
            <person name="Bennett J.W."/>
            <person name="Nierman W.C."/>
        </authorList>
    </citation>
    <scope>NUCLEOTIDE SEQUENCE [LARGE SCALE GENOMIC DNA]</scope>
    <source>
        <strain evidence="9">ATCC 56775 / NRRL 5862 / SRRC 143 / SU-1</strain>
    </source>
</reference>
<dbReference type="InterPro" id="IPR052360">
    <property type="entry name" value="Transcr_Regulatory_Proteins"/>
</dbReference>
<dbReference type="SFLD" id="SFLDS00003">
    <property type="entry name" value="Haloacid_Dehalogenase"/>
    <property type="match status" value="1"/>
</dbReference>
<dbReference type="CDD" id="cd00067">
    <property type="entry name" value="GAL4"/>
    <property type="match status" value="1"/>
</dbReference>
<dbReference type="OrthoDB" id="2593732at2759"/>
<dbReference type="GO" id="GO:0009893">
    <property type="term" value="P:positive regulation of metabolic process"/>
    <property type="evidence" value="ECO:0007669"/>
    <property type="project" value="UniProtKB-ARBA"/>
</dbReference>
<dbReference type="PANTHER" id="PTHR36206">
    <property type="entry name" value="ASPERCRYPTIN BIOSYNTHESIS CLUSTER-SPECIFIC TRANSCRIPTION REGULATOR ATNN-RELATED"/>
    <property type="match status" value="1"/>
</dbReference>
<accession>A0A0F0I534</accession>
<evidence type="ECO:0000313" key="9">
    <source>
        <dbReference type="Proteomes" id="UP000033540"/>
    </source>
</evidence>
<keyword evidence="1" id="KW-0479">Metal-binding</keyword>
<evidence type="ECO:0000256" key="6">
    <source>
        <dbReference type="ARBA" id="ARBA00023242"/>
    </source>
</evidence>